<dbReference type="GO" id="GO:0003676">
    <property type="term" value="F:nucleic acid binding"/>
    <property type="evidence" value="ECO:0007669"/>
    <property type="project" value="InterPro"/>
</dbReference>
<dbReference type="Proteomes" id="UP000481872">
    <property type="component" value="Unassembled WGS sequence"/>
</dbReference>
<dbReference type="PANTHER" id="PTHR23044:SF61">
    <property type="entry name" value="3'-5' EXORIBONUCLEASE 1-RELATED"/>
    <property type="match status" value="1"/>
</dbReference>
<dbReference type="CDD" id="cd06133">
    <property type="entry name" value="ERI-1_3'hExo_like"/>
    <property type="match status" value="1"/>
</dbReference>
<organism evidence="5 6">
    <name type="scientific">Clostridium senegalense</name>
    <dbReference type="NCBI Taxonomy" id="1465809"/>
    <lineage>
        <taxon>Bacteria</taxon>
        <taxon>Bacillati</taxon>
        <taxon>Bacillota</taxon>
        <taxon>Clostridia</taxon>
        <taxon>Eubacteriales</taxon>
        <taxon>Clostridiaceae</taxon>
        <taxon>Clostridium</taxon>
    </lineage>
</organism>
<reference evidence="5 6" key="1">
    <citation type="submission" date="2020-02" db="EMBL/GenBank/DDBJ databases">
        <title>Genome assembly of a novel Clostridium senegalense strain.</title>
        <authorList>
            <person name="Gupta T.B."/>
            <person name="Jauregui R."/>
            <person name="Maclean P."/>
            <person name="Nawarathana A."/>
            <person name="Brightwell G."/>
        </authorList>
    </citation>
    <scope>NUCLEOTIDE SEQUENCE [LARGE SCALE GENOMIC DNA]</scope>
    <source>
        <strain evidence="5 6">AGRFS4</strain>
    </source>
</reference>
<dbReference type="RefSeq" id="WP_199869849.1">
    <property type="nucleotide sequence ID" value="NZ_JAAGPU010000013.1"/>
</dbReference>
<feature type="domain" description="Exonuclease" evidence="4">
    <location>
        <begin position="149"/>
        <end position="328"/>
    </location>
</feature>
<proteinExistence type="predicted"/>
<dbReference type="InterPro" id="IPR051274">
    <property type="entry name" value="3-5_Exoribonuclease"/>
</dbReference>
<keyword evidence="2" id="KW-0378">Hydrolase</keyword>
<name>A0A6M0H270_9CLOT</name>
<dbReference type="Pfam" id="PF00929">
    <property type="entry name" value="RNase_T"/>
    <property type="match status" value="1"/>
</dbReference>
<gene>
    <name evidence="5" type="ORF">G3M99_08495</name>
</gene>
<evidence type="ECO:0000313" key="5">
    <source>
        <dbReference type="EMBL" id="NEU04890.1"/>
    </source>
</evidence>
<comment type="caution">
    <text evidence="5">The sequence shown here is derived from an EMBL/GenBank/DDBJ whole genome shotgun (WGS) entry which is preliminary data.</text>
</comment>
<keyword evidence="3 5" id="KW-0269">Exonuclease</keyword>
<dbReference type="InterPro" id="IPR012337">
    <property type="entry name" value="RNaseH-like_sf"/>
</dbReference>
<dbReference type="GO" id="GO:0000175">
    <property type="term" value="F:3'-5'-RNA exonuclease activity"/>
    <property type="evidence" value="ECO:0007669"/>
    <property type="project" value="InterPro"/>
</dbReference>
<dbReference type="InterPro" id="IPR047201">
    <property type="entry name" value="ERI-1_3'hExo-like"/>
</dbReference>
<protein>
    <submittedName>
        <fullName evidence="5">Exonuclease domain-containing protein</fullName>
    </submittedName>
</protein>
<evidence type="ECO:0000256" key="2">
    <source>
        <dbReference type="ARBA" id="ARBA00022801"/>
    </source>
</evidence>
<dbReference type="SMART" id="SM00479">
    <property type="entry name" value="EXOIII"/>
    <property type="match status" value="1"/>
</dbReference>
<evidence type="ECO:0000313" key="6">
    <source>
        <dbReference type="Proteomes" id="UP000481872"/>
    </source>
</evidence>
<accession>A0A6M0H270</accession>
<dbReference type="AlphaFoldDB" id="A0A6M0H270"/>
<dbReference type="InterPro" id="IPR013520">
    <property type="entry name" value="Ribonucl_H"/>
</dbReference>
<dbReference type="EMBL" id="JAAGPU010000013">
    <property type="protein sequence ID" value="NEU04890.1"/>
    <property type="molecule type" value="Genomic_DNA"/>
</dbReference>
<evidence type="ECO:0000259" key="4">
    <source>
        <dbReference type="SMART" id="SM00479"/>
    </source>
</evidence>
<dbReference type="PANTHER" id="PTHR23044">
    <property type="entry name" value="3'-5' EXONUCLEASE ERI1-RELATED"/>
    <property type="match status" value="1"/>
</dbReference>
<evidence type="ECO:0000256" key="1">
    <source>
        <dbReference type="ARBA" id="ARBA00022722"/>
    </source>
</evidence>
<dbReference type="SUPFAM" id="SSF53098">
    <property type="entry name" value="Ribonuclease H-like"/>
    <property type="match status" value="1"/>
</dbReference>
<evidence type="ECO:0000256" key="3">
    <source>
        <dbReference type="ARBA" id="ARBA00022839"/>
    </source>
</evidence>
<dbReference type="InterPro" id="IPR036397">
    <property type="entry name" value="RNaseH_sf"/>
</dbReference>
<sequence>MDKREKVKCYYSEKYNKINKVVTSKIIIIKEDKVIINKNEKFKSNSIRESSIKIIESILKLLNCLYIDNKIDFKEEIEIWARNREIVKSLNESKNKNIYRFLEKSENCKIIYHKYSNSFVNNFLEKKFKKSNKKVILKSLKDLIDDYENIVFFDLEMNYGLIGEKNLSETIAIGAVKYNIKDECTDYFYSLIKPLFNVKLNEKIIELTKIQQPGIDTAKRFNDIMIKFDKWVGKNKTIFVSWGSVDMQTLKRDNENNGNKLNIINVMINNYVDFQEEFCVYMKSKNCISLINGLKTYNINFNGVQHNPLDDAINLENLALKFISETKLKNKRKIN</sequence>
<keyword evidence="6" id="KW-1185">Reference proteome</keyword>
<dbReference type="Gene3D" id="3.30.420.10">
    <property type="entry name" value="Ribonuclease H-like superfamily/Ribonuclease H"/>
    <property type="match status" value="1"/>
</dbReference>
<keyword evidence="1" id="KW-0540">Nuclease</keyword>